<comment type="caution">
    <text evidence="2">The sequence shown here is derived from an EMBL/GenBank/DDBJ whole genome shotgun (WGS) entry which is preliminary data.</text>
</comment>
<sequence length="69" mass="7536">MMIDVVNAVKWCFRISLGLTLLFGLLIAIVKITNSATYGSVVFVFGFFIFAVGSIFLGIVYILVGTLNK</sequence>
<feature type="transmembrane region" description="Helical" evidence="1">
    <location>
        <begin position="12"/>
        <end position="32"/>
    </location>
</feature>
<evidence type="ECO:0000313" key="2">
    <source>
        <dbReference type="EMBL" id="OGF81929.1"/>
    </source>
</evidence>
<dbReference type="EMBL" id="MFID01000001">
    <property type="protein sequence ID" value="OGF81929.1"/>
    <property type="molecule type" value="Genomic_DNA"/>
</dbReference>
<gene>
    <name evidence="2" type="ORF">A2930_01650</name>
</gene>
<keyword evidence="1" id="KW-1133">Transmembrane helix</keyword>
<evidence type="ECO:0000313" key="3">
    <source>
        <dbReference type="Proteomes" id="UP000178114"/>
    </source>
</evidence>
<proteinExistence type="predicted"/>
<reference evidence="2 3" key="1">
    <citation type="journal article" date="2016" name="Nat. Commun.">
        <title>Thousands of microbial genomes shed light on interconnected biogeochemical processes in an aquifer system.</title>
        <authorList>
            <person name="Anantharaman K."/>
            <person name="Brown C.T."/>
            <person name="Hug L.A."/>
            <person name="Sharon I."/>
            <person name="Castelle C.J."/>
            <person name="Probst A.J."/>
            <person name="Thomas B.C."/>
            <person name="Singh A."/>
            <person name="Wilkins M.J."/>
            <person name="Karaoz U."/>
            <person name="Brodie E.L."/>
            <person name="Williams K.H."/>
            <person name="Hubbard S.S."/>
            <person name="Banfield J.F."/>
        </authorList>
    </citation>
    <scope>NUCLEOTIDE SEQUENCE [LARGE SCALE GENOMIC DNA]</scope>
</reference>
<keyword evidence="1" id="KW-0472">Membrane</keyword>
<dbReference type="AlphaFoldDB" id="A0A1F5X208"/>
<evidence type="ECO:0000256" key="1">
    <source>
        <dbReference type="SAM" id="Phobius"/>
    </source>
</evidence>
<keyword evidence="1" id="KW-0812">Transmembrane</keyword>
<dbReference type="Proteomes" id="UP000178114">
    <property type="component" value="Unassembled WGS sequence"/>
</dbReference>
<organism evidence="2 3">
    <name type="scientific">Candidatus Giovannonibacteria bacterium RIFCSPLOWO2_01_FULL_45_34</name>
    <dbReference type="NCBI Taxonomy" id="1798351"/>
    <lineage>
        <taxon>Bacteria</taxon>
        <taxon>Candidatus Giovannoniibacteriota</taxon>
    </lineage>
</organism>
<name>A0A1F5X208_9BACT</name>
<accession>A0A1F5X208</accession>
<dbReference type="STRING" id="1798351.A2930_01650"/>
<protein>
    <submittedName>
        <fullName evidence="2">Uncharacterized protein</fullName>
    </submittedName>
</protein>
<feature type="transmembrane region" description="Helical" evidence="1">
    <location>
        <begin position="38"/>
        <end position="64"/>
    </location>
</feature>